<dbReference type="Proteomes" id="UP000316726">
    <property type="component" value="Chromosome 4"/>
</dbReference>
<evidence type="ECO:0000256" key="2">
    <source>
        <dbReference type="ARBA" id="ARBA00010120"/>
    </source>
</evidence>
<dbReference type="PRINTS" id="PR00660">
    <property type="entry name" value="ERLUMENR"/>
</dbReference>
<dbReference type="Pfam" id="PF00810">
    <property type="entry name" value="ER_lumen_recept"/>
    <property type="match status" value="1"/>
</dbReference>
<dbReference type="AlphaFoldDB" id="A0A5B8MIX0"/>
<keyword evidence="5" id="KW-0256">Endoplasmic reticulum</keyword>
<dbReference type="OrthoDB" id="7694678at2759"/>
<keyword evidence="8 11" id="KW-1133">Transmembrane helix</keyword>
<comment type="similarity">
    <text evidence="2">Belongs to the ERD2 family.</text>
</comment>
<feature type="transmembrane region" description="Helical" evidence="11">
    <location>
        <begin position="158"/>
        <end position="176"/>
    </location>
</feature>
<keyword evidence="6" id="KW-0931">ER-Golgi transport</keyword>
<dbReference type="GO" id="GO:0015031">
    <property type="term" value="P:protein transport"/>
    <property type="evidence" value="ECO:0007669"/>
    <property type="project" value="UniProtKB-KW"/>
</dbReference>
<feature type="transmembrane region" description="Helical" evidence="11">
    <location>
        <begin position="64"/>
        <end position="81"/>
    </location>
</feature>
<evidence type="ECO:0000256" key="10">
    <source>
        <dbReference type="ARBA" id="ARBA00023170"/>
    </source>
</evidence>
<keyword evidence="9 11" id="KW-0472">Membrane</keyword>
<keyword evidence="10 12" id="KW-0675">Receptor</keyword>
<feature type="transmembrane region" description="Helical" evidence="11">
    <location>
        <begin position="35"/>
        <end position="58"/>
    </location>
</feature>
<keyword evidence="7" id="KW-0653">Protein transport</keyword>
<evidence type="ECO:0000256" key="7">
    <source>
        <dbReference type="ARBA" id="ARBA00022927"/>
    </source>
</evidence>
<accession>A0A5B8MIX0</accession>
<dbReference type="GO" id="GO:0046923">
    <property type="term" value="F:ER retention sequence binding"/>
    <property type="evidence" value="ECO:0007669"/>
    <property type="project" value="InterPro"/>
</dbReference>
<evidence type="ECO:0000313" key="13">
    <source>
        <dbReference type="Proteomes" id="UP000316726"/>
    </source>
</evidence>
<dbReference type="InterPro" id="IPR000133">
    <property type="entry name" value="ER_ret_rcpt"/>
</dbReference>
<reference evidence="12 13" key="1">
    <citation type="submission" date="2018-07" db="EMBL/GenBank/DDBJ databases">
        <title>The complete nuclear genome of the prasinophyte Chloropicon primus (CCMP1205).</title>
        <authorList>
            <person name="Pombert J.-F."/>
            <person name="Otis C."/>
            <person name="Turmel M."/>
            <person name="Lemieux C."/>
        </authorList>
    </citation>
    <scope>NUCLEOTIDE SEQUENCE [LARGE SCALE GENOMIC DNA]</scope>
    <source>
        <strain evidence="12 13">CCMP1205</strain>
    </source>
</reference>
<dbReference type="GO" id="GO:0006621">
    <property type="term" value="P:protein retention in ER lumen"/>
    <property type="evidence" value="ECO:0007669"/>
    <property type="project" value="InterPro"/>
</dbReference>
<evidence type="ECO:0000256" key="4">
    <source>
        <dbReference type="ARBA" id="ARBA00022692"/>
    </source>
</evidence>
<evidence type="ECO:0000256" key="9">
    <source>
        <dbReference type="ARBA" id="ARBA00023136"/>
    </source>
</evidence>
<dbReference type="PANTHER" id="PTHR10585">
    <property type="entry name" value="ER LUMEN PROTEIN RETAINING RECEPTOR"/>
    <property type="match status" value="1"/>
</dbReference>
<keyword evidence="3" id="KW-0813">Transport</keyword>
<evidence type="ECO:0000256" key="1">
    <source>
        <dbReference type="ARBA" id="ARBA00004477"/>
    </source>
</evidence>
<evidence type="ECO:0000256" key="8">
    <source>
        <dbReference type="ARBA" id="ARBA00022989"/>
    </source>
</evidence>
<dbReference type="GO" id="GO:0005789">
    <property type="term" value="C:endoplasmic reticulum membrane"/>
    <property type="evidence" value="ECO:0007669"/>
    <property type="project" value="UniProtKB-SubCell"/>
</dbReference>
<dbReference type="EMBL" id="CP031037">
    <property type="protein sequence ID" value="QDZ20456.1"/>
    <property type="molecule type" value="Genomic_DNA"/>
</dbReference>
<evidence type="ECO:0000256" key="5">
    <source>
        <dbReference type="ARBA" id="ARBA00022824"/>
    </source>
</evidence>
<sequence length="301" mass="33379">MEPARRRVAGGFETVTRKTTDEVLTRIRGASRGQAALGALAFSAVFIGLIYALVEWVFGGQVDVVFIAMEIVHFFGILILMRKLLKEKSCEGLSLRTQENTAMYLAARVVSGALFEGNHHTLLDFLTLGVTALVIFNMYTKLASTVDSKNDMTRKDQMMYIVLPCLGVAVFINPGVKMHLGVVAWLCNVLWAFSTYLEAISVVPQLKVMKHISDSVGFFERKSTADYVFALGITRFLACASWIIQPSTFGYVFTVTISGRLWAAFTLVAEIVQTFILADFCYYYIRSVADGSGLVQFHSVL</sequence>
<keyword evidence="13" id="KW-1185">Reference proteome</keyword>
<evidence type="ECO:0000313" key="12">
    <source>
        <dbReference type="EMBL" id="QDZ20456.1"/>
    </source>
</evidence>
<proteinExistence type="inferred from homology"/>
<feature type="transmembrane region" description="Helical" evidence="11">
    <location>
        <begin position="264"/>
        <end position="285"/>
    </location>
</feature>
<feature type="transmembrane region" description="Helical" evidence="11">
    <location>
        <begin position="224"/>
        <end position="244"/>
    </location>
</feature>
<evidence type="ECO:0000256" key="11">
    <source>
        <dbReference type="SAM" id="Phobius"/>
    </source>
</evidence>
<gene>
    <name evidence="12" type="ORF">A3770_04p29740</name>
</gene>
<feature type="transmembrane region" description="Helical" evidence="11">
    <location>
        <begin position="182"/>
        <end position="203"/>
    </location>
</feature>
<protein>
    <submittedName>
        <fullName evidence="12">ER lumen protein-retaining receptor</fullName>
    </submittedName>
</protein>
<keyword evidence="4 11" id="KW-0812">Transmembrane</keyword>
<evidence type="ECO:0000256" key="6">
    <source>
        <dbReference type="ARBA" id="ARBA00022892"/>
    </source>
</evidence>
<dbReference type="GO" id="GO:0016192">
    <property type="term" value="P:vesicle-mediated transport"/>
    <property type="evidence" value="ECO:0007669"/>
    <property type="project" value="UniProtKB-KW"/>
</dbReference>
<name>A0A5B8MIX0_9CHLO</name>
<comment type="subcellular location">
    <subcellularLocation>
        <location evidence="1">Endoplasmic reticulum membrane</location>
        <topology evidence="1">Multi-pass membrane protein</topology>
    </subcellularLocation>
</comment>
<organism evidence="12 13">
    <name type="scientific">Chloropicon primus</name>
    <dbReference type="NCBI Taxonomy" id="1764295"/>
    <lineage>
        <taxon>Eukaryota</taxon>
        <taxon>Viridiplantae</taxon>
        <taxon>Chlorophyta</taxon>
        <taxon>Chloropicophyceae</taxon>
        <taxon>Chloropicales</taxon>
        <taxon>Chloropicaceae</taxon>
        <taxon>Chloropicon</taxon>
    </lineage>
</organism>
<evidence type="ECO:0000256" key="3">
    <source>
        <dbReference type="ARBA" id="ARBA00022448"/>
    </source>
</evidence>
<dbReference type="STRING" id="1764295.A0A5B8MIX0"/>